<accession>A0A9D5BPQ9</accession>
<dbReference type="InterPro" id="IPR000504">
    <property type="entry name" value="RRM_dom"/>
</dbReference>
<dbReference type="GO" id="GO:0003723">
    <property type="term" value="F:RNA binding"/>
    <property type="evidence" value="ECO:0007669"/>
    <property type="project" value="UniProtKB-UniRule"/>
</dbReference>
<dbReference type="AlphaFoldDB" id="A0A9D5BPQ9"/>
<dbReference type="Gramene" id="Psat01G0510400-T1">
    <property type="protein sequence ID" value="KAI5447519.1"/>
    <property type="gene ID" value="KIW84_015104"/>
</dbReference>
<keyword evidence="1" id="KW-0694">RNA-binding</keyword>
<gene>
    <name evidence="3" type="ORF">KIW84_015104</name>
</gene>
<dbReference type="PROSITE" id="PS50102">
    <property type="entry name" value="RRM"/>
    <property type="match status" value="1"/>
</dbReference>
<evidence type="ECO:0000313" key="4">
    <source>
        <dbReference type="Proteomes" id="UP001058974"/>
    </source>
</evidence>
<dbReference type="EMBL" id="JAMSHJ010000001">
    <property type="protein sequence ID" value="KAI5447519.1"/>
    <property type="molecule type" value="Genomic_DNA"/>
</dbReference>
<organism evidence="3 4">
    <name type="scientific">Pisum sativum</name>
    <name type="common">Garden pea</name>
    <name type="synonym">Lathyrus oleraceus</name>
    <dbReference type="NCBI Taxonomy" id="3888"/>
    <lineage>
        <taxon>Eukaryota</taxon>
        <taxon>Viridiplantae</taxon>
        <taxon>Streptophyta</taxon>
        <taxon>Embryophyta</taxon>
        <taxon>Tracheophyta</taxon>
        <taxon>Spermatophyta</taxon>
        <taxon>Magnoliopsida</taxon>
        <taxon>eudicotyledons</taxon>
        <taxon>Gunneridae</taxon>
        <taxon>Pentapetalae</taxon>
        <taxon>rosids</taxon>
        <taxon>fabids</taxon>
        <taxon>Fabales</taxon>
        <taxon>Fabaceae</taxon>
        <taxon>Papilionoideae</taxon>
        <taxon>50 kb inversion clade</taxon>
        <taxon>NPAAA clade</taxon>
        <taxon>Hologalegina</taxon>
        <taxon>IRL clade</taxon>
        <taxon>Fabeae</taxon>
        <taxon>Lathyrus</taxon>
    </lineage>
</organism>
<evidence type="ECO:0000313" key="3">
    <source>
        <dbReference type="EMBL" id="KAI5447519.1"/>
    </source>
</evidence>
<name>A0A9D5BPQ9_PEA</name>
<dbReference type="InterPro" id="IPR035979">
    <property type="entry name" value="RBD_domain_sf"/>
</dbReference>
<dbReference type="SUPFAM" id="SSF54928">
    <property type="entry name" value="RNA-binding domain, RBD"/>
    <property type="match status" value="1"/>
</dbReference>
<feature type="domain" description="RRM" evidence="2">
    <location>
        <begin position="1"/>
        <end position="67"/>
    </location>
</feature>
<dbReference type="CDD" id="cd00590">
    <property type="entry name" value="RRM_SF"/>
    <property type="match status" value="1"/>
</dbReference>
<dbReference type="Proteomes" id="UP001058974">
    <property type="component" value="Chromosome 1"/>
</dbReference>
<dbReference type="Gene3D" id="3.30.70.330">
    <property type="match status" value="1"/>
</dbReference>
<reference evidence="3 4" key="1">
    <citation type="journal article" date="2022" name="Nat. Genet.">
        <title>Improved pea reference genome and pan-genome highlight genomic features and evolutionary characteristics.</title>
        <authorList>
            <person name="Yang T."/>
            <person name="Liu R."/>
            <person name="Luo Y."/>
            <person name="Hu S."/>
            <person name="Wang D."/>
            <person name="Wang C."/>
            <person name="Pandey M.K."/>
            <person name="Ge S."/>
            <person name="Xu Q."/>
            <person name="Li N."/>
            <person name="Li G."/>
            <person name="Huang Y."/>
            <person name="Saxena R.K."/>
            <person name="Ji Y."/>
            <person name="Li M."/>
            <person name="Yan X."/>
            <person name="He Y."/>
            <person name="Liu Y."/>
            <person name="Wang X."/>
            <person name="Xiang C."/>
            <person name="Varshney R.K."/>
            <person name="Ding H."/>
            <person name="Gao S."/>
            <person name="Zong X."/>
        </authorList>
    </citation>
    <scope>NUCLEOTIDE SEQUENCE [LARGE SCALE GENOMIC DNA]</scope>
    <source>
        <strain evidence="3 4">cv. Zhongwan 6</strain>
    </source>
</reference>
<evidence type="ECO:0000256" key="1">
    <source>
        <dbReference type="PROSITE-ProRule" id="PRU00176"/>
    </source>
</evidence>
<dbReference type="InterPro" id="IPR012677">
    <property type="entry name" value="Nucleotide-bd_a/b_plait_sf"/>
</dbReference>
<sequence>MRAKDLYKLFEEFGVIDEVIIPRKRDKKGRKYWFIHIFDVSDMRRLMLQLDNLLIEGRKLFANIPRGSSYVDITRVPGYRKACVDPLSKSDQQVILDVGNEELKRFERAFVGKDMANFMVRTSCGMLINEMFKVNINGVPFRVRVVEENLGPSTSLVKKFVSSAPVSDS</sequence>
<evidence type="ECO:0000259" key="2">
    <source>
        <dbReference type="PROSITE" id="PS50102"/>
    </source>
</evidence>
<keyword evidence="4" id="KW-1185">Reference proteome</keyword>
<comment type="caution">
    <text evidence="3">The sequence shown here is derived from an EMBL/GenBank/DDBJ whole genome shotgun (WGS) entry which is preliminary data.</text>
</comment>
<protein>
    <recommendedName>
        <fullName evidence="2">RRM domain-containing protein</fullName>
    </recommendedName>
</protein>
<dbReference type="Pfam" id="PF00076">
    <property type="entry name" value="RRM_1"/>
    <property type="match status" value="1"/>
</dbReference>
<proteinExistence type="predicted"/>